<feature type="transmembrane region" description="Helical" evidence="1">
    <location>
        <begin position="39"/>
        <end position="57"/>
    </location>
</feature>
<reference evidence="4" key="2">
    <citation type="journal article" name="FEMS Microbiol. Lett.">
        <title>Molecular variability and genetic structure of white spot syndrome virus strains from northwest Mexico based on the analysis of genomes.</title>
        <authorList>
            <person name="Parrilla-Taylor D.P."/>
            <person name="Vibanco-Perez N."/>
            <person name="Duran-Avelar M.J."/>
            <person name="Gomez-Gil B."/>
            <person name="Llera-Herrera R."/>
            <person name="Vazquez-Juarez R."/>
        </authorList>
    </citation>
    <scope>NUCLEOTIDE SEQUENCE</scope>
    <source>
        <strain evidence="2">AC1</strain>
        <strain evidence="3">ACF2</strain>
        <strain evidence="4">ACF4</strain>
        <strain evidence="5">DVI</strain>
        <strain evidence="6">GVE05</strain>
        <strain evidence="7">JP</strain>
        <strain evidence="8">LG</strain>
    </source>
</reference>
<dbReference type="EMBL" id="MG432478">
    <property type="protein sequence ID" value="AWQ61976.1"/>
    <property type="molecule type" value="Genomic_DNA"/>
</dbReference>
<gene>
    <name evidence="4" type="primary">54</name>
</gene>
<dbReference type="EMBL" id="MG432477">
    <property type="protein sequence ID" value="AWQ61508.1"/>
    <property type="molecule type" value="Genomic_DNA"/>
</dbReference>
<keyword evidence="1" id="KW-1133">Transmembrane helix</keyword>
<name>A0A2U9GB81_WSSV</name>
<protein>
    <submittedName>
        <fullName evidence="4">Wsv054</fullName>
    </submittedName>
</protein>
<keyword evidence="1" id="KW-0472">Membrane</keyword>
<evidence type="ECO:0000313" key="4">
    <source>
        <dbReference type="EMBL" id="AWQ61101.1"/>
    </source>
</evidence>
<organismHost>
    <name type="scientific">Crustacea</name>
    <name type="common">crustaceans</name>
    <dbReference type="NCBI Taxonomy" id="6657"/>
</organismHost>
<evidence type="ECO:0000313" key="3">
    <source>
        <dbReference type="EMBL" id="AWQ60661.1"/>
    </source>
</evidence>
<dbReference type="EMBL" id="MG432479">
    <property type="protein sequence ID" value="AWQ62352.1"/>
    <property type="molecule type" value="Genomic_DNA"/>
</dbReference>
<accession>A0A2U9GB81</accession>
<evidence type="ECO:0000256" key="1">
    <source>
        <dbReference type="SAM" id="Phobius"/>
    </source>
</evidence>
<sequence>MEMKGKKRVERIAEATWVSRVPETSVCSRNVFRDFWTSHFWKGLQFIIVGILFLVYISSPSL</sequence>
<dbReference type="EMBL" id="MG432482">
    <property type="protein sequence ID" value="AWQ63633.1"/>
    <property type="molecule type" value="Genomic_DNA"/>
</dbReference>
<dbReference type="EMBL" id="MG432474">
    <property type="protein sequence ID" value="AWQ60243.1"/>
    <property type="molecule type" value="Genomic_DNA"/>
</dbReference>
<dbReference type="EMBL" id="MG432475">
    <property type="protein sequence ID" value="AWQ60661.1"/>
    <property type="molecule type" value="Genomic_DNA"/>
</dbReference>
<keyword evidence="1" id="KW-0812">Transmembrane</keyword>
<evidence type="ECO:0000313" key="5">
    <source>
        <dbReference type="EMBL" id="AWQ61508.1"/>
    </source>
</evidence>
<reference evidence="4" key="1">
    <citation type="submission" date="2017-11" db="EMBL/GenBank/DDBJ databases">
        <authorList>
            <person name="Parrilla Taylor D.P."/>
            <person name="Vibanco-Perez N."/>
            <person name="Duran-Avelar Md.J."/>
            <person name="Gomez-Gil B."/>
            <person name="Llera-Herrera R."/>
            <person name="Vazquez-Juarez R."/>
        </authorList>
    </citation>
    <scope>NUCLEOTIDE SEQUENCE</scope>
    <source>
        <strain evidence="2">AC1</strain>
        <strain evidence="3">ACF2</strain>
        <strain evidence="4">ACF4</strain>
        <strain evidence="5">DVI</strain>
        <strain evidence="6">GVE05</strain>
        <strain evidence="7">JP</strain>
        <strain evidence="8">LG</strain>
    </source>
</reference>
<evidence type="ECO:0000313" key="8">
    <source>
        <dbReference type="EMBL" id="AWQ63633.1"/>
    </source>
</evidence>
<evidence type="ECO:0000313" key="2">
    <source>
        <dbReference type="EMBL" id="AWQ60243.1"/>
    </source>
</evidence>
<organism evidence="4">
    <name type="scientific">White spot syndrome virus</name>
    <name type="common">WSSV</name>
    <name type="synonym">White spot bacilliform virus</name>
    <dbReference type="NCBI Taxonomy" id="92652"/>
    <lineage>
        <taxon>Viruses</taxon>
        <taxon>Viruses incertae sedis</taxon>
        <taxon>Naldaviricetes</taxon>
        <taxon>Nimaviridae</taxon>
        <taxon>Whispovirus</taxon>
        <taxon>White spot syndrome virus</taxon>
    </lineage>
</organism>
<dbReference type="EMBL" id="MG432476">
    <property type="protein sequence ID" value="AWQ61101.1"/>
    <property type="molecule type" value="Genomic_DNA"/>
</dbReference>
<evidence type="ECO:0000313" key="6">
    <source>
        <dbReference type="EMBL" id="AWQ61976.1"/>
    </source>
</evidence>
<evidence type="ECO:0000313" key="7">
    <source>
        <dbReference type="EMBL" id="AWQ62352.1"/>
    </source>
</evidence>
<proteinExistence type="predicted"/>